<dbReference type="RefSeq" id="WP_344211404.1">
    <property type="nucleotide sequence ID" value="NZ_BAAAOS010000017.1"/>
</dbReference>
<reference evidence="3" key="1">
    <citation type="journal article" date="2019" name="Int. J. Syst. Evol. Microbiol.">
        <title>The Global Catalogue of Microorganisms (GCM) 10K type strain sequencing project: providing services to taxonomists for standard genome sequencing and annotation.</title>
        <authorList>
            <consortium name="The Broad Institute Genomics Platform"/>
            <consortium name="The Broad Institute Genome Sequencing Center for Infectious Disease"/>
            <person name="Wu L."/>
            <person name="Ma J."/>
        </authorList>
    </citation>
    <scope>NUCLEOTIDE SEQUENCE [LARGE SCALE GENOMIC DNA]</scope>
    <source>
        <strain evidence="3">JCM 14969</strain>
    </source>
</reference>
<dbReference type="EMBL" id="BAAAOS010000017">
    <property type="protein sequence ID" value="GAA1563616.1"/>
    <property type="molecule type" value="Genomic_DNA"/>
</dbReference>
<name>A0ABP4NNW7_9ACTN</name>
<protein>
    <submittedName>
        <fullName evidence="2">GNAT family protein</fullName>
    </submittedName>
</protein>
<evidence type="ECO:0000313" key="3">
    <source>
        <dbReference type="Proteomes" id="UP001500393"/>
    </source>
</evidence>
<organism evidence="2 3">
    <name type="scientific">Kribbella sancticallisti</name>
    <dbReference type="NCBI Taxonomy" id="460087"/>
    <lineage>
        <taxon>Bacteria</taxon>
        <taxon>Bacillati</taxon>
        <taxon>Actinomycetota</taxon>
        <taxon>Actinomycetes</taxon>
        <taxon>Propionibacteriales</taxon>
        <taxon>Kribbellaceae</taxon>
        <taxon>Kribbella</taxon>
    </lineage>
</organism>
<comment type="caution">
    <text evidence="2">The sequence shown here is derived from an EMBL/GenBank/DDBJ whole genome shotgun (WGS) entry which is preliminary data.</text>
</comment>
<sequence length="178" mass="20092">MDPLTGEATRLREFRQEDLDDYLAIVGDDRVTTWMSFDSRDREAAQKALTAILDRARQTERPDYLLAVTRLDDDRLIGFARLGPTGVRAAHLGYAIGADHWGRGYATDASRTLVRFAFEELGLHRVSAAIGPENLASVAVVKRLGFSYEGRIRHHVFTNDAWRDSLLYSLLENELRLG</sequence>
<dbReference type="InterPro" id="IPR000182">
    <property type="entry name" value="GNAT_dom"/>
</dbReference>
<dbReference type="Pfam" id="PF13302">
    <property type="entry name" value="Acetyltransf_3"/>
    <property type="match status" value="1"/>
</dbReference>
<dbReference type="PROSITE" id="PS51186">
    <property type="entry name" value="GNAT"/>
    <property type="match status" value="1"/>
</dbReference>
<dbReference type="PANTHER" id="PTHR43792">
    <property type="entry name" value="GNAT FAMILY, PUTATIVE (AFU_ORTHOLOGUE AFUA_3G00765)-RELATED-RELATED"/>
    <property type="match status" value="1"/>
</dbReference>
<dbReference type="InterPro" id="IPR016181">
    <property type="entry name" value="Acyl_CoA_acyltransferase"/>
</dbReference>
<evidence type="ECO:0000259" key="1">
    <source>
        <dbReference type="PROSITE" id="PS51186"/>
    </source>
</evidence>
<dbReference type="InterPro" id="IPR051531">
    <property type="entry name" value="N-acetyltransferase"/>
</dbReference>
<feature type="domain" description="N-acetyltransferase" evidence="1">
    <location>
        <begin position="9"/>
        <end position="169"/>
    </location>
</feature>
<gene>
    <name evidence="2" type="ORF">GCM10009789_15900</name>
</gene>
<proteinExistence type="predicted"/>
<keyword evidence="3" id="KW-1185">Reference proteome</keyword>
<evidence type="ECO:0000313" key="2">
    <source>
        <dbReference type="EMBL" id="GAA1563616.1"/>
    </source>
</evidence>
<dbReference type="Gene3D" id="3.40.630.30">
    <property type="match status" value="1"/>
</dbReference>
<dbReference type="SUPFAM" id="SSF55729">
    <property type="entry name" value="Acyl-CoA N-acyltransferases (Nat)"/>
    <property type="match status" value="1"/>
</dbReference>
<accession>A0ABP4NNW7</accession>
<dbReference type="Proteomes" id="UP001500393">
    <property type="component" value="Unassembled WGS sequence"/>
</dbReference>